<evidence type="ECO:0000313" key="1">
    <source>
        <dbReference type="EMBL" id="CEK56749.1"/>
    </source>
</evidence>
<proteinExistence type="predicted"/>
<reference evidence="1" key="1">
    <citation type="submission" date="2014-12" db="EMBL/GenBank/DDBJ databases">
        <title>Insight into the proteome of Arion vulgaris.</title>
        <authorList>
            <person name="Aradska J."/>
            <person name="Bulat T."/>
            <person name="Smidak R."/>
            <person name="Sarate P."/>
            <person name="Gangsoo J."/>
            <person name="Sialana F."/>
            <person name="Bilban M."/>
            <person name="Lubec G."/>
        </authorList>
    </citation>
    <scope>NUCLEOTIDE SEQUENCE</scope>
    <source>
        <tissue evidence="1">Skin</tissue>
    </source>
</reference>
<name>A0A0B6YKL9_9EUPU</name>
<feature type="non-terminal residue" evidence="1">
    <location>
        <position position="57"/>
    </location>
</feature>
<gene>
    <name evidence="1" type="primary">ORF28419</name>
</gene>
<protein>
    <submittedName>
        <fullName evidence="1">Uncharacterized protein</fullName>
    </submittedName>
</protein>
<dbReference type="AlphaFoldDB" id="A0A0B6YKL9"/>
<organism evidence="1">
    <name type="scientific">Arion vulgaris</name>
    <dbReference type="NCBI Taxonomy" id="1028688"/>
    <lineage>
        <taxon>Eukaryota</taxon>
        <taxon>Metazoa</taxon>
        <taxon>Spiralia</taxon>
        <taxon>Lophotrochozoa</taxon>
        <taxon>Mollusca</taxon>
        <taxon>Gastropoda</taxon>
        <taxon>Heterobranchia</taxon>
        <taxon>Euthyneura</taxon>
        <taxon>Panpulmonata</taxon>
        <taxon>Eupulmonata</taxon>
        <taxon>Stylommatophora</taxon>
        <taxon>Helicina</taxon>
        <taxon>Arionoidea</taxon>
        <taxon>Arionidae</taxon>
        <taxon>Arion</taxon>
    </lineage>
</organism>
<dbReference type="EMBL" id="HACG01009884">
    <property type="protein sequence ID" value="CEK56749.1"/>
    <property type="molecule type" value="Transcribed_RNA"/>
</dbReference>
<accession>A0A0B6YKL9</accession>
<sequence>MTLQNKPHSGGRSWAKEIQRYNWEVKIKIWAKISLAEFTTMSTEKSTGNPLQSTFNV</sequence>